<dbReference type="AlphaFoldDB" id="A0A318J3W2"/>
<dbReference type="Proteomes" id="UP000247792">
    <property type="component" value="Unassembled WGS sequence"/>
</dbReference>
<sequence length="84" mass="9807">MPYAVVFHLCLKAARHAGKPQRKVKECKLSISILQQYGQLHNINVNLVIMLLFYEKSLSGLQRQRKNQRAYMLCYKFQIATILP</sequence>
<protein>
    <submittedName>
        <fullName evidence="1">Uncharacterized protein</fullName>
    </submittedName>
</protein>
<proteinExistence type="predicted"/>
<evidence type="ECO:0000313" key="2">
    <source>
        <dbReference type="Proteomes" id="UP000247792"/>
    </source>
</evidence>
<name>A0A318J3W2_9BURK</name>
<comment type="caution">
    <text evidence="1">The sequence shown here is derived from an EMBL/GenBank/DDBJ whole genome shotgun (WGS) entry which is preliminary data.</text>
</comment>
<reference evidence="1 2" key="1">
    <citation type="submission" date="2018-05" db="EMBL/GenBank/DDBJ databases">
        <title>Genomic Encyclopedia of Type Strains, Phase IV (KMG-IV): sequencing the most valuable type-strain genomes for metagenomic binning, comparative biology and taxonomic classification.</title>
        <authorList>
            <person name="Goeker M."/>
        </authorList>
    </citation>
    <scope>NUCLEOTIDE SEQUENCE [LARGE SCALE GENOMIC DNA]</scope>
    <source>
        <strain evidence="1 2">DSM 19792</strain>
    </source>
</reference>
<evidence type="ECO:0000313" key="1">
    <source>
        <dbReference type="EMBL" id="PXX41371.1"/>
    </source>
</evidence>
<keyword evidence="2" id="KW-1185">Reference proteome</keyword>
<gene>
    <name evidence="1" type="ORF">DFR42_10722</name>
</gene>
<accession>A0A318J3W2</accession>
<organism evidence="1 2">
    <name type="scientific">Undibacterium pigrum</name>
    <dbReference type="NCBI Taxonomy" id="401470"/>
    <lineage>
        <taxon>Bacteria</taxon>
        <taxon>Pseudomonadati</taxon>
        <taxon>Pseudomonadota</taxon>
        <taxon>Betaproteobacteria</taxon>
        <taxon>Burkholderiales</taxon>
        <taxon>Oxalobacteraceae</taxon>
        <taxon>Undibacterium</taxon>
    </lineage>
</organism>
<dbReference type="EMBL" id="QJKB01000007">
    <property type="protein sequence ID" value="PXX41371.1"/>
    <property type="molecule type" value="Genomic_DNA"/>
</dbReference>